<dbReference type="PROSITE" id="PS51671">
    <property type="entry name" value="ACT"/>
    <property type="match status" value="1"/>
</dbReference>
<evidence type="ECO:0000259" key="1">
    <source>
        <dbReference type="PROSITE" id="PS51671"/>
    </source>
</evidence>
<dbReference type="InterPro" id="IPR045739">
    <property type="entry name" value="ACT_dom_pair"/>
</dbReference>
<gene>
    <name evidence="2" type="ORF">IAC53_06100</name>
</gene>
<dbReference type="InterPro" id="IPR045865">
    <property type="entry name" value="ACT-like_dom_sf"/>
</dbReference>
<comment type="caution">
    <text evidence="2">The sequence shown here is derived from an EMBL/GenBank/DDBJ whole genome shotgun (WGS) entry which is preliminary data.</text>
</comment>
<evidence type="ECO:0000313" key="2">
    <source>
        <dbReference type="EMBL" id="HIU36156.1"/>
    </source>
</evidence>
<name>A0A9D1IG78_9FIRM</name>
<protein>
    <submittedName>
        <fullName evidence="2">ACT domain-containing protein</fullName>
    </submittedName>
</protein>
<dbReference type="CDD" id="cd04882">
    <property type="entry name" value="ACT_Bt0572_2"/>
    <property type="match status" value="1"/>
</dbReference>
<accession>A0A9D1IG78</accession>
<dbReference type="EMBL" id="DVMW01000036">
    <property type="protein sequence ID" value="HIU36156.1"/>
    <property type="molecule type" value="Genomic_DNA"/>
</dbReference>
<dbReference type="InterPro" id="IPR002912">
    <property type="entry name" value="ACT_dom"/>
</dbReference>
<dbReference type="Proteomes" id="UP000824071">
    <property type="component" value="Unassembled WGS sequence"/>
</dbReference>
<dbReference type="CDD" id="cd04908">
    <property type="entry name" value="ACT_Bt0572_1"/>
    <property type="match status" value="1"/>
</dbReference>
<dbReference type="AlphaFoldDB" id="A0A9D1IG78"/>
<dbReference type="Pfam" id="PF19571">
    <property type="entry name" value="ACT_8"/>
    <property type="match status" value="1"/>
</dbReference>
<organism evidence="2 3">
    <name type="scientific">Candidatus Fimenecus excrementigallinarum</name>
    <dbReference type="NCBI Taxonomy" id="2840816"/>
    <lineage>
        <taxon>Bacteria</taxon>
        <taxon>Bacillati</taxon>
        <taxon>Bacillota</taxon>
        <taxon>Clostridia</taxon>
        <taxon>Candidatus Fimenecus</taxon>
    </lineage>
</organism>
<reference evidence="2" key="2">
    <citation type="journal article" date="2021" name="PeerJ">
        <title>Extensive microbial diversity within the chicken gut microbiome revealed by metagenomics and culture.</title>
        <authorList>
            <person name="Gilroy R."/>
            <person name="Ravi A."/>
            <person name="Getino M."/>
            <person name="Pursley I."/>
            <person name="Horton D.L."/>
            <person name="Alikhan N.F."/>
            <person name="Baker D."/>
            <person name="Gharbi K."/>
            <person name="Hall N."/>
            <person name="Watson M."/>
            <person name="Adriaenssens E.M."/>
            <person name="Foster-Nyarko E."/>
            <person name="Jarju S."/>
            <person name="Secka A."/>
            <person name="Antonio M."/>
            <person name="Oren A."/>
            <person name="Chaudhuri R.R."/>
            <person name="La Ragione R."/>
            <person name="Hildebrand F."/>
            <person name="Pallen M.J."/>
        </authorList>
    </citation>
    <scope>NUCLEOTIDE SEQUENCE</scope>
    <source>
        <strain evidence="2">ChiGjej1B1-19959</strain>
    </source>
</reference>
<sequence>MAIQQLSVFVENKPGRLAEITGCLAKCGVSIRAFTIADTIDFGILRLIVSDTPRAAQALREAGVAASITEVLGVSIPDVPGAFAEVVKKLADAGANVEYGYAFLTPEAGHAYVILRVNDIPAAARTLRAQNVTLLDEADILR</sequence>
<reference evidence="2" key="1">
    <citation type="submission" date="2020-10" db="EMBL/GenBank/DDBJ databases">
        <authorList>
            <person name="Gilroy R."/>
        </authorList>
    </citation>
    <scope>NUCLEOTIDE SEQUENCE</scope>
    <source>
        <strain evidence="2">ChiGjej1B1-19959</strain>
    </source>
</reference>
<dbReference type="SUPFAM" id="SSF55021">
    <property type="entry name" value="ACT-like"/>
    <property type="match status" value="2"/>
</dbReference>
<feature type="domain" description="ACT" evidence="1">
    <location>
        <begin position="5"/>
        <end position="79"/>
    </location>
</feature>
<dbReference type="Gene3D" id="3.30.2130.10">
    <property type="entry name" value="VC0802-like"/>
    <property type="match status" value="1"/>
</dbReference>
<dbReference type="PANTHER" id="PTHR40099">
    <property type="entry name" value="ACETOLACTATE SYNTHASE, SMALL SUBUNIT"/>
    <property type="match status" value="1"/>
</dbReference>
<evidence type="ECO:0000313" key="3">
    <source>
        <dbReference type="Proteomes" id="UP000824071"/>
    </source>
</evidence>
<dbReference type="PANTHER" id="PTHR40099:SF1">
    <property type="entry name" value="ACETOLACTATE SYNTHASE, SMALL SUBUNIT"/>
    <property type="match status" value="1"/>
</dbReference>
<proteinExistence type="predicted"/>